<evidence type="ECO:0000256" key="2">
    <source>
        <dbReference type="SAM" id="Phobius"/>
    </source>
</evidence>
<accession>A0ABP5LBK2</accession>
<dbReference type="Pfam" id="PF13828">
    <property type="entry name" value="DUF4190"/>
    <property type="match status" value="1"/>
</dbReference>
<organism evidence="5 6">
    <name type="scientific">Kitasatospora kazusensis</name>
    <dbReference type="NCBI Taxonomy" id="407974"/>
    <lineage>
        <taxon>Bacteria</taxon>
        <taxon>Bacillati</taxon>
        <taxon>Actinomycetota</taxon>
        <taxon>Actinomycetes</taxon>
        <taxon>Kitasatosporales</taxon>
        <taxon>Streptomycetaceae</taxon>
        <taxon>Kitasatospora</taxon>
    </lineage>
</organism>
<dbReference type="Proteomes" id="UP001422759">
    <property type="component" value="Unassembled WGS sequence"/>
</dbReference>
<dbReference type="InterPro" id="IPR026004">
    <property type="entry name" value="Septum_form"/>
</dbReference>
<keyword evidence="2" id="KW-0812">Transmembrane</keyword>
<feature type="transmembrane region" description="Helical" evidence="2">
    <location>
        <begin position="59"/>
        <end position="85"/>
    </location>
</feature>
<proteinExistence type="predicted"/>
<feature type="transmembrane region" description="Helical" evidence="2">
    <location>
        <begin position="97"/>
        <end position="122"/>
    </location>
</feature>
<feature type="region of interest" description="Disordered" evidence="1">
    <location>
        <begin position="1"/>
        <end position="49"/>
    </location>
</feature>
<comment type="caution">
    <text evidence="5">The sequence shown here is derived from an EMBL/GenBank/DDBJ whole genome shotgun (WGS) entry which is preliminary data.</text>
</comment>
<dbReference type="Pfam" id="PF13845">
    <property type="entry name" value="Septum_form"/>
    <property type="match status" value="1"/>
</dbReference>
<evidence type="ECO:0000313" key="6">
    <source>
        <dbReference type="Proteomes" id="UP001422759"/>
    </source>
</evidence>
<evidence type="ECO:0000256" key="1">
    <source>
        <dbReference type="SAM" id="MobiDB-lite"/>
    </source>
</evidence>
<feature type="domain" description="DUF4190" evidence="3">
    <location>
        <begin position="60"/>
        <end position="114"/>
    </location>
</feature>
<keyword evidence="6" id="KW-1185">Reference proteome</keyword>
<reference evidence="6" key="1">
    <citation type="journal article" date="2019" name="Int. J. Syst. Evol. Microbiol.">
        <title>The Global Catalogue of Microorganisms (GCM) 10K type strain sequencing project: providing services to taxonomists for standard genome sequencing and annotation.</title>
        <authorList>
            <consortium name="The Broad Institute Genomics Platform"/>
            <consortium name="The Broad Institute Genome Sequencing Center for Infectious Disease"/>
            <person name="Wu L."/>
            <person name="Ma J."/>
        </authorList>
    </citation>
    <scope>NUCLEOTIDE SEQUENCE [LARGE SCALE GENOMIC DNA]</scope>
    <source>
        <strain evidence="6">JCM 14560</strain>
    </source>
</reference>
<evidence type="ECO:0000259" key="3">
    <source>
        <dbReference type="Pfam" id="PF13828"/>
    </source>
</evidence>
<sequence>MWGNAVKSEKSSAPEAGRSGADPWAPPDPGPDPDQPPRPPQDWHAEPPLPAAASGSNRFAIASLVTGLLCCVWPLALGFGITALIQLRRRGQRGKALAVAGVVLGGLGLCATVVGGVTALLLGGSVFGSVKVSALRTGQCFDRAPKLMTDRFLVVPCGQPHFGEVTGTTELFGDHFPGRDAVSTMAAKLCGTMTVSYAADPWGVPARLRRVHFAAGDQTAWDRDPHLAVCAFVDDSARMRGSLRFDSSTLTHDQNAYLDATRHLDWKSPTDSPGTDPAAWHDWAQQRVYGLTYALLELRARTWPGGTAPAMEDLERALQRELDSAKAVLAWPPTGAERDAKVADAQATPSLEDQAAVRQLLSLRTRPS</sequence>
<evidence type="ECO:0000259" key="4">
    <source>
        <dbReference type="Pfam" id="PF13845"/>
    </source>
</evidence>
<keyword evidence="2" id="KW-0472">Membrane</keyword>
<dbReference type="EMBL" id="BAAANT010000016">
    <property type="protein sequence ID" value="GAA2144728.1"/>
    <property type="molecule type" value="Genomic_DNA"/>
</dbReference>
<protein>
    <submittedName>
        <fullName evidence="5">DUF4190 domain-containing protein</fullName>
    </submittedName>
</protein>
<evidence type="ECO:0000313" key="5">
    <source>
        <dbReference type="EMBL" id="GAA2144728.1"/>
    </source>
</evidence>
<feature type="compositionally biased region" description="Pro residues" evidence="1">
    <location>
        <begin position="24"/>
        <end position="40"/>
    </location>
</feature>
<dbReference type="InterPro" id="IPR025241">
    <property type="entry name" value="DUF4190"/>
</dbReference>
<name>A0ABP5LBK2_9ACTN</name>
<keyword evidence="2" id="KW-1133">Transmembrane helix</keyword>
<feature type="domain" description="Septum formation-related" evidence="4">
    <location>
        <begin position="123"/>
        <end position="230"/>
    </location>
</feature>
<gene>
    <name evidence="5" type="ORF">GCM10009760_32560</name>
</gene>